<dbReference type="GO" id="GO:0005634">
    <property type="term" value="C:nucleus"/>
    <property type="evidence" value="ECO:0007669"/>
    <property type="project" value="UniProtKB-SubCell"/>
</dbReference>
<name>A0AAD5XFV7_9FUNG</name>
<evidence type="ECO:0000256" key="2">
    <source>
        <dbReference type="ARBA" id="ARBA00023015"/>
    </source>
</evidence>
<keyword evidence="4" id="KW-0539">Nucleus</keyword>
<dbReference type="EMBL" id="JADGJH010000343">
    <property type="protein sequence ID" value="KAJ3130872.1"/>
    <property type="molecule type" value="Genomic_DNA"/>
</dbReference>
<evidence type="ECO:0000313" key="6">
    <source>
        <dbReference type="EMBL" id="KAJ3130872.1"/>
    </source>
</evidence>
<organism evidence="6 7">
    <name type="scientific">Physocladia obscura</name>
    <dbReference type="NCBI Taxonomy" id="109957"/>
    <lineage>
        <taxon>Eukaryota</taxon>
        <taxon>Fungi</taxon>
        <taxon>Fungi incertae sedis</taxon>
        <taxon>Chytridiomycota</taxon>
        <taxon>Chytridiomycota incertae sedis</taxon>
        <taxon>Chytridiomycetes</taxon>
        <taxon>Chytridiales</taxon>
        <taxon>Chytriomycetaceae</taxon>
        <taxon>Physocladia</taxon>
    </lineage>
</organism>
<proteinExistence type="predicted"/>
<dbReference type="InterPro" id="IPR021740">
    <property type="entry name" value="Velvet"/>
</dbReference>
<dbReference type="Pfam" id="PF11754">
    <property type="entry name" value="Velvet"/>
    <property type="match status" value="1"/>
</dbReference>
<keyword evidence="3" id="KW-0804">Transcription</keyword>
<dbReference type="InterPro" id="IPR037525">
    <property type="entry name" value="Velvet_dom"/>
</dbReference>
<evidence type="ECO:0000256" key="4">
    <source>
        <dbReference type="ARBA" id="ARBA00023242"/>
    </source>
</evidence>
<dbReference type="PROSITE" id="PS51821">
    <property type="entry name" value="VELVET"/>
    <property type="match status" value="1"/>
</dbReference>
<accession>A0AAD5XFV7</accession>
<dbReference type="PANTHER" id="PTHR33572">
    <property type="entry name" value="SPORE DEVELOPMENT REGULATOR VOSA"/>
    <property type="match status" value="1"/>
</dbReference>
<protein>
    <recommendedName>
        <fullName evidence="5">Velvet domain-containing protein</fullName>
    </recommendedName>
</protein>
<evidence type="ECO:0000313" key="7">
    <source>
        <dbReference type="Proteomes" id="UP001211907"/>
    </source>
</evidence>
<sequence>MSLRMLLEAAGSEESDWSPAISHAVETAAVAFSCCEEKASNSPQMDTPTSNTTPLAPAELPLPVFLVLNNVLFEFAKYQNDRIRLEIVQQPSRARVSGSSLSDRRPVHPPPIIKLAGISPKDAANMVMFVTLWTPNLEQEVSHKTKPRSSSIFLYERSIVEKNDDLYSDGSCLQESSLTRKKVKYNVELTDNYHTSQALMGPVICVPQFLNGPDGVAGLYFVYSEVFVKKTGKFKLKFDLYNMTGMPFGAPPVASVPSSIFEVFNPKDFPGVPQTTSLSRSFAKQGIKIRVRQ</sequence>
<keyword evidence="2" id="KW-0805">Transcription regulation</keyword>
<dbReference type="AlphaFoldDB" id="A0AAD5XFV7"/>
<evidence type="ECO:0000256" key="3">
    <source>
        <dbReference type="ARBA" id="ARBA00023163"/>
    </source>
</evidence>
<dbReference type="Proteomes" id="UP001211907">
    <property type="component" value="Unassembled WGS sequence"/>
</dbReference>
<dbReference type="Gene3D" id="2.60.40.3960">
    <property type="entry name" value="Velvet domain"/>
    <property type="match status" value="1"/>
</dbReference>
<dbReference type="PANTHER" id="PTHR33572:SF3">
    <property type="entry name" value="VELVET COMPLEX SUBUNIT B"/>
    <property type="match status" value="1"/>
</dbReference>
<reference evidence="6" key="1">
    <citation type="submission" date="2020-05" db="EMBL/GenBank/DDBJ databases">
        <title>Phylogenomic resolution of chytrid fungi.</title>
        <authorList>
            <person name="Stajich J.E."/>
            <person name="Amses K."/>
            <person name="Simmons R."/>
            <person name="Seto K."/>
            <person name="Myers J."/>
            <person name="Bonds A."/>
            <person name="Quandt C.A."/>
            <person name="Barry K."/>
            <person name="Liu P."/>
            <person name="Grigoriev I."/>
            <person name="Longcore J.E."/>
            <person name="James T.Y."/>
        </authorList>
    </citation>
    <scope>NUCLEOTIDE SEQUENCE</scope>
    <source>
        <strain evidence="6">JEL0513</strain>
    </source>
</reference>
<keyword evidence="7" id="KW-1185">Reference proteome</keyword>
<feature type="domain" description="Velvet" evidence="5">
    <location>
        <begin position="78"/>
        <end position="292"/>
    </location>
</feature>
<gene>
    <name evidence="6" type="ORF">HK100_007296</name>
</gene>
<comment type="caution">
    <text evidence="6">The sequence shown here is derived from an EMBL/GenBank/DDBJ whole genome shotgun (WGS) entry which is preliminary data.</text>
</comment>
<evidence type="ECO:0000259" key="5">
    <source>
        <dbReference type="PROSITE" id="PS51821"/>
    </source>
</evidence>
<evidence type="ECO:0000256" key="1">
    <source>
        <dbReference type="ARBA" id="ARBA00004123"/>
    </source>
</evidence>
<comment type="subcellular location">
    <subcellularLocation>
        <location evidence="1">Nucleus</location>
    </subcellularLocation>
</comment>
<dbReference type="InterPro" id="IPR038491">
    <property type="entry name" value="Velvet_dom_sf"/>
</dbReference>